<dbReference type="PANTHER" id="PTHR11328:SF24">
    <property type="entry name" value="MAJOR FACILITATOR SUPERFAMILY (MFS) PROFILE DOMAIN-CONTAINING PROTEIN"/>
    <property type="match status" value="1"/>
</dbReference>
<comment type="caution">
    <text evidence="2">The sequence shown here is derived from an EMBL/GenBank/DDBJ whole genome shotgun (WGS) entry which is preliminary data.</text>
</comment>
<dbReference type="STRING" id="180332.GCA_000797495_01581"/>
<name>A0A4V6HRM0_9FIRM</name>
<dbReference type="PANTHER" id="PTHR11328">
    <property type="entry name" value="MAJOR FACILITATOR SUPERFAMILY DOMAIN-CONTAINING PROTEIN"/>
    <property type="match status" value="1"/>
</dbReference>
<feature type="transmembrane region" description="Helical" evidence="1">
    <location>
        <begin position="353"/>
        <end position="383"/>
    </location>
</feature>
<dbReference type="GO" id="GO:0005886">
    <property type="term" value="C:plasma membrane"/>
    <property type="evidence" value="ECO:0007669"/>
    <property type="project" value="TreeGrafter"/>
</dbReference>
<protein>
    <submittedName>
        <fullName evidence="2">Thiomethylgalactoside permease II</fullName>
    </submittedName>
</protein>
<sequence>MSRKEKNTQSEIDGVQYRRAKTWQIALSQLNSGAAMCFYMLIGYASYVGNVGYGVATALVGMIITGTRIFDGITDPLIALLIDKTNTRFGKLRLFMFGGWLIETLAVFMMFNWFSDKGHGVVTFILVYMLYIIGYTINNMAGQVIGPVLTNDPKQRPLVGVWSTIYNYFIPMCISMGITVGILPKYGNQFTVPMLAAACTFAVTVSFILELLACIGVSPADKAENFKGISTKSSQEGVKIKDMITILKTNRALQTYIFAATSDKLAMQTAGQAVVTTMLYGIIIGNMQLSTIVTMVAMLPSIIFAIYGGRYAGKHGNKESIITWTRLCIITTAILIVFFGVTSSWTVGKVMPLMIVFFVLTLSTNGCKMCVTTATGAMLADIIDYELDRSGKYMPGTMTGVYSFVDKLVSSLGAMIATGSVAVIGYTAVMPQPTDERTPAIFIMTLILNYGLPILGWICTLVALKFSPLSKEKMVEVQQNIQEKKAQAEAE</sequence>
<dbReference type="Proteomes" id="UP000306509">
    <property type="component" value="Unassembled WGS sequence"/>
</dbReference>
<keyword evidence="1" id="KW-0472">Membrane</keyword>
<feature type="transmembrane region" description="Helical" evidence="1">
    <location>
        <begin position="120"/>
        <end position="137"/>
    </location>
</feature>
<keyword evidence="1" id="KW-0812">Transmembrane</keyword>
<dbReference type="Pfam" id="PF13347">
    <property type="entry name" value="MFS_2"/>
    <property type="match status" value="1"/>
</dbReference>
<feature type="transmembrane region" description="Helical" evidence="1">
    <location>
        <begin position="94"/>
        <end position="114"/>
    </location>
</feature>
<evidence type="ECO:0000313" key="3">
    <source>
        <dbReference type="Proteomes" id="UP000306509"/>
    </source>
</evidence>
<dbReference type="SUPFAM" id="SSF103473">
    <property type="entry name" value="MFS general substrate transporter"/>
    <property type="match status" value="1"/>
</dbReference>
<keyword evidence="3" id="KW-1185">Reference proteome</keyword>
<accession>A0A4V6HRM0</accession>
<dbReference type="RefSeq" id="WP_138003174.1">
    <property type="nucleotide sequence ID" value="NZ_QGQD01000068.1"/>
</dbReference>
<dbReference type="GO" id="GO:0008643">
    <property type="term" value="P:carbohydrate transport"/>
    <property type="evidence" value="ECO:0007669"/>
    <property type="project" value="InterPro"/>
</dbReference>
<dbReference type="InterPro" id="IPR036259">
    <property type="entry name" value="MFS_trans_sf"/>
</dbReference>
<dbReference type="GO" id="GO:0015293">
    <property type="term" value="F:symporter activity"/>
    <property type="evidence" value="ECO:0007669"/>
    <property type="project" value="InterPro"/>
</dbReference>
<feature type="transmembrane region" description="Helical" evidence="1">
    <location>
        <begin position="53"/>
        <end position="82"/>
    </location>
</feature>
<feature type="transmembrane region" description="Helical" evidence="1">
    <location>
        <begin position="265"/>
        <end position="283"/>
    </location>
</feature>
<feature type="transmembrane region" description="Helical" evidence="1">
    <location>
        <begin position="195"/>
        <end position="217"/>
    </location>
</feature>
<dbReference type="AlphaFoldDB" id="A0A4V6HRM0"/>
<evidence type="ECO:0000313" key="2">
    <source>
        <dbReference type="EMBL" id="TLC99577.1"/>
    </source>
</evidence>
<feature type="transmembrane region" description="Helical" evidence="1">
    <location>
        <begin position="289"/>
        <end position="309"/>
    </location>
</feature>
<proteinExistence type="predicted"/>
<organism evidence="2 3">
    <name type="scientific">Robinsoniella peoriensis</name>
    <dbReference type="NCBI Taxonomy" id="180332"/>
    <lineage>
        <taxon>Bacteria</taxon>
        <taxon>Bacillati</taxon>
        <taxon>Bacillota</taxon>
        <taxon>Clostridia</taxon>
        <taxon>Lachnospirales</taxon>
        <taxon>Lachnospiraceae</taxon>
        <taxon>Robinsoniella</taxon>
    </lineage>
</organism>
<gene>
    <name evidence="2" type="primary">melB_1</name>
    <name evidence="2" type="ORF">DSM106044_03528</name>
</gene>
<keyword evidence="1" id="KW-1133">Transmembrane helix</keyword>
<evidence type="ECO:0000256" key="1">
    <source>
        <dbReference type="SAM" id="Phobius"/>
    </source>
</evidence>
<feature type="transmembrane region" description="Helical" evidence="1">
    <location>
        <begin position="25"/>
        <end position="47"/>
    </location>
</feature>
<dbReference type="InterPro" id="IPR039672">
    <property type="entry name" value="MFS_2"/>
</dbReference>
<reference evidence="2 3" key="1">
    <citation type="journal article" date="2019" name="Anaerobe">
        <title>Detection of Robinsoniella peoriensis in multiple bone samples of a trauma patient.</title>
        <authorList>
            <person name="Schrottner P."/>
            <person name="Hartwich K."/>
            <person name="Bunk B."/>
            <person name="Schober I."/>
            <person name="Helbig S."/>
            <person name="Rudolph W.W."/>
            <person name="Gunzer F."/>
        </authorList>
    </citation>
    <scope>NUCLEOTIDE SEQUENCE [LARGE SCALE GENOMIC DNA]</scope>
    <source>
        <strain evidence="2 3">DSM 106044</strain>
    </source>
</reference>
<feature type="transmembrane region" description="Helical" evidence="1">
    <location>
        <begin position="321"/>
        <end position="341"/>
    </location>
</feature>
<feature type="transmembrane region" description="Helical" evidence="1">
    <location>
        <begin position="158"/>
        <end position="183"/>
    </location>
</feature>
<dbReference type="EMBL" id="QGQD01000068">
    <property type="protein sequence ID" value="TLC99577.1"/>
    <property type="molecule type" value="Genomic_DNA"/>
</dbReference>
<feature type="transmembrane region" description="Helical" evidence="1">
    <location>
        <begin position="441"/>
        <end position="464"/>
    </location>
</feature>
<feature type="transmembrane region" description="Helical" evidence="1">
    <location>
        <begin position="404"/>
        <end position="429"/>
    </location>
</feature>